<keyword evidence="2" id="KW-1185">Reference proteome</keyword>
<dbReference type="EMBL" id="JAIWYP010000001">
    <property type="protein sequence ID" value="KAH3878116.1"/>
    <property type="molecule type" value="Genomic_DNA"/>
</dbReference>
<reference evidence="1" key="1">
    <citation type="journal article" date="2019" name="bioRxiv">
        <title>The Genome of the Zebra Mussel, Dreissena polymorpha: A Resource for Invasive Species Research.</title>
        <authorList>
            <person name="McCartney M.A."/>
            <person name="Auch B."/>
            <person name="Kono T."/>
            <person name="Mallez S."/>
            <person name="Zhang Y."/>
            <person name="Obille A."/>
            <person name="Becker A."/>
            <person name="Abrahante J.E."/>
            <person name="Garbe J."/>
            <person name="Badalamenti J.P."/>
            <person name="Herman A."/>
            <person name="Mangelson H."/>
            <person name="Liachko I."/>
            <person name="Sullivan S."/>
            <person name="Sone E.D."/>
            <person name="Koren S."/>
            <person name="Silverstein K.A.T."/>
            <person name="Beckman K.B."/>
            <person name="Gohl D.M."/>
        </authorList>
    </citation>
    <scope>NUCLEOTIDE SEQUENCE</scope>
    <source>
        <strain evidence="1">Duluth1</strain>
        <tissue evidence="1">Whole animal</tissue>
    </source>
</reference>
<proteinExistence type="predicted"/>
<evidence type="ECO:0000313" key="1">
    <source>
        <dbReference type="EMBL" id="KAH3878116.1"/>
    </source>
</evidence>
<dbReference type="Proteomes" id="UP000828390">
    <property type="component" value="Unassembled WGS sequence"/>
</dbReference>
<evidence type="ECO:0000313" key="2">
    <source>
        <dbReference type="Proteomes" id="UP000828390"/>
    </source>
</evidence>
<reference evidence="1" key="2">
    <citation type="submission" date="2020-11" db="EMBL/GenBank/DDBJ databases">
        <authorList>
            <person name="McCartney M.A."/>
            <person name="Auch B."/>
            <person name="Kono T."/>
            <person name="Mallez S."/>
            <person name="Becker A."/>
            <person name="Gohl D.M."/>
            <person name="Silverstein K.A.T."/>
            <person name="Koren S."/>
            <person name="Bechman K.B."/>
            <person name="Herman A."/>
            <person name="Abrahante J.E."/>
            <person name="Garbe J."/>
        </authorList>
    </citation>
    <scope>NUCLEOTIDE SEQUENCE</scope>
    <source>
        <strain evidence="1">Duluth1</strain>
        <tissue evidence="1">Whole animal</tissue>
    </source>
</reference>
<gene>
    <name evidence="1" type="ORF">DPMN_002000</name>
</gene>
<name>A0A9D4RQU2_DREPO</name>
<organism evidence="1 2">
    <name type="scientific">Dreissena polymorpha</name>
    <name type="common">Zebra mussel</name>
    <name type="synonym">Mytilus polymorpha</name>
    <dbReference type="NCBI Taxonomy" id="45954"/>
    <lineage>
        <taxon>Eukaryota</taxon>
        <taxon>Metazoa</taxon>
        <taxon>Spiralia</taxon>
        <taxon>Lophotrochozoa</taxon>
        <taxon>Mollusca</taxon>
        <taxon>Bivalvia</taxon>
        <taxon>Autobranchia</taxon>
        <taxon>Heteroconchia</taxon>
        <taxon>Euheterodonta</taxon>
        <taxon>Imparidentia</taxon>
        <taxon>Neoheterodontei</taxon>
        <taxon>Myida</taxon>
        <taxon>Dreissenoidea</taxon>
        <taxon>Dreissenidae</taxon>
        <taxon>Dreissena</taxon>
    </lineage>
</organism>
<comment type="caution">
    <text evidence="1">The sequence shown here is derived from an EMBL/GenBank/DDBJ whole genome shotgun (WGS) entry which is preliminary data.</text>
</comment>
<dbReference type="AlphaFoldDB" id="A0A9D4RQU2"/>
<accession>A0A9D4RQU2</accession>
<sequence>MCNTSWSVLPWEHQLVNVAMCNISLSVMQCDTSVGQCCHVQHQFVSAAICNISWLALACVTSVGQCCHV</sequence>
<protein>
    <submittedName>
        <fullName evidence="1">Uncharacterized protein</fullName>
    </submittedName>
</protein>